<proteinExistence type="predicted"/>
<evidence type="ECO:0000313" key="3">
    <source>
        <dbReference type="EMBL" id="NEC83528.1"/>
    </source>
</evidence>
<reference evidence="3" key="1">
    <citation type="submission" date="2020-01" db="EMBL/GenBank/DDBJ databases">
        <title>Insect and environment-associated Actinomycetes.</title>
        <authorList>
            <person name="Currrie C."/>
            <person name="Chevrette M."/>
            <person name="Carlson C."/>
            <person name="Stubbendieck R."/>
            <person name="Wendt-Pienkowski E."/>
        </authorList>
    </citation>
    <scope>NUCLEOTIDE SEQUENCE</scope>
    <source>
        <strain evidence="3">SID7958</strain>
    </source>
</reference>
<accession>A0A6G3UB78</accession>
<feature type="compositionally biased region" description="Basic residues" evidence="1">
    <location>
        <begin position="1"/>
        <end position="11"/>
    </location>
</feature>
<keyword evidence="2" id="KW-0812">Transmembrane</keyword>
<feature type="transmembrane region" description="Helical" evidence="2">
    <location>
        <begin position="57"/>
        <end position="76"/>
    </location>
</feature>
<keyword evidence="2" id="KW-0472">Membrane</keyword>
<name>A0A6G3UB78_9ACTN</name>
<sequence>MPARTPRRRPGRFPAARSRETPRGSRLLAVGVPTAWAAAAVAYRLTCPLAHDERLSARLVSSAVLCAIGTGIVLHVRHTLLRELRRARWAAEAA</sequence>
<dbReference type="AlphaFoldDB" id="A0A6G3UB78"/>
<organism evidence="3">
    <name type="scientific">Streptomyces sp. SID7958</name>
    <dbReference type="NCBI Taxonomy" id="2706093"/>
    <lineage>
        <taxon>Bacteria</taxon>
        <taxon>Bacillati</taxon>
        <taxon>Actinomycetota</taxon>
        <taxon>Actinomycetes</taxon>
        <taxon>Kitasatosporales</taxon>
        <taxon>Streptomycetaceae</taxon>
        <taxon>Streptomyces</taxon>
    </lineage>
</organism>
<feature type="non-terminal residue" evidence="3">
    <location>
        <position position="94"/>
    </location>
</feature>
<dbReference type="EMBL" id="JAAGMU010001579">
    <property type="protein sequence ID" value="NEC83528.1"/>
    <property type="molecule type" value="Genomic_DNA"/>
</dbReference>
<feature type="region of interest" description="Disordered" evidence="1">
    <location>
        <begin position="1"/>
        <end position="24"/>
    </location>
</feature>
<comment type="caution">
    <text evidence="3">The sequence shown here is derived from an EMBL/GenBank/DDBJ whole genome shotgun (WGS) entry which is preliminary data.</text>
</comment>
<gene>
    <name evidence="3" type="ORF">G3I38_30895</name>
</gene>
<evidence type="ECO:0000256" key="1">
    <source>
        <dbReference type="SAM" id="MobiDB-lite"/>
    </source>
</evidence>
<feature type="transmembrane region" description="Helical" evidence="2">
    <location>
        <begin position="27"/>
        <end position="45"/>
    </location>
</feature>
<evidence type="ECO:0000256" key="2">
    <source>
        <dbReference type="SAM" id="Phobius"/>
    </source>
</evidence>
<keyword evidence="2" id="KW-1133">Transmembrane helix</keyword>
<protein>
    <submittedName>
        <fullName evidence="3">Serine/threonine-protein phosphatase</fullName>
    </submittedName>
</protein>